<dbReference type="RefSeq" id="WP_143658162.1">
    <property type="nucleotide sequence ID" value="NZ_MWQN01000002.1"/>
</dbReference>
<accession>A0A1T3NPQ4</accession>
<dbReference type="Proteomes" id="UP000190037">
    <property type="component" value="Unassembled WGS sequence"/>
</dbReference>
<dbReference type="STRING" id="159449.B4N89_32580"/>
<dbReference type="InterPro" id="IPR008949">
    <property type="entry name" value="Isoprenoid_synthase_dom_sf"/>
</dbReference>
<dbReference type="EMBL" id="MWQN01000002">
    <property type="protein sequence ID" value="OPC78867.1"/>
    <property type="molecule type" value="Genomic_DNA"/>
</dbReference>
<comment type="similarity">
    <text evidence="2">Belongs to the terpene synthase family.</text>
</comment>
<dbReference type="PANTHER" id="PTHR35201:SF4">
    <property type="entry name" value="BETA-PINACENE SYNTHASE-RELATED"/>
    <property type="match status" value="1"/>
</dbReference>
<evidence type="ECO:0000256" key="3">
    <source>
        <dbReference type="SAM" id="MobiDB-lite"/>
    </source>
</evidence>
<protein>
    <recommendedName>
        <fullName evidence="2">Terpene synthase</fullName>
        <ecNumber evidence="2">4.2.3.-</ecNumber>
    </recommendedName>
</protein>
<sequence>MHGPTNPRRSTALSTPPPAPRPHPPTATDPAHPAARLTVPHLWCPVEPARHPDAREVTERTVAWMRRFGYITTRTEEAAARAAQFGELGALTYPHGDAEGAVLAAQLMVWLFLQDDRFSELAPAQGRLEDLAEHILWSQRVLHGRIEAVPEPYLEALIDLRARLVRMAANAEQVERFADGFNRYLGAVAAEAIYRARGITPSLGQYVRLRESTILMRGMCFVVIELADDCYLPGPIWAGREVRRCEQAAARAIAYTHDILSGMRELYWPGHTNLITVLADHYYCPLDEALRRAVSMYEDQMRRFDRLARPLLESGDARLARYVRGMGAWIRGNLDWSMNCGRYHVTSPQPPDNLPSLFGA</sequence>
<proteinExistence type="inferred from homology"/>
<dbReference type="AlphaFoldDB" id="A0A1T3NPQ4"/>
<dbReference type="Gene3D" id="1.10.600.10">
    <property type="entry name" value="Farnesyl Diphosphate Synthase"/>
    <property type="match status" value="1"/>
</dbReference>
<organism evidence="4 5">
    <name type="scientific">Embleya scabrispora</name>
    <dbReference type="NCBI Taxonomy" id="159449"/>
    <lineage>
        <taxon>Bacteria</taxon>
        <taxon>Bacillati</taxon>
        <taxon>Actinomycetota</taxon>
        <taxon>Actinomycetes</taxon>
        <taxon>Kitasatosporales</taxon>
        <taxon>Streptomycetaceae</taxon>
        <taxon>Embleya</taxon>
    </lineage>
</organism>
<dbReference type="Pfam" id="PF19086">
    <property type="entry name" value="Terpene_syn_C_2"/>
    <property type="match status" value="1"/>
</dbReference>
<evidence type="ECO:0000313" key="5">
    <source>
        <dbReference type="Proteomes" id="UP000190037"/>
    </source>
</evidence>
<keyword evidence="2" id="KW-0479">Metal-binding</keyword>
<dbReference type="InterPro" id="IPR034686">
    <property type="entry name" value="Terpene_cyclase-like_2"/>
</dbReference>
<comment type="caution">
    <text evidence="4">The sequence shown here is derived from an EMBL/GenBank/DDBJ whole genome shotgun (WGS) entry which is preliminary data.</text>
</comment>
<evidence type="ECO:0000256" key="1">
    <source>
        <dbReference type="ARBA" id="ARBA00023239"/>
    </source>
</evidence>
<name>A0A1T3NPQ4_9ACTN</name>
<keyword evidence="1 2" id="KW-0456">Lyase</keyword>
<keyword evidence="2" id="KW-0460">Magnesium</keyword>
<gene>
    <name evidence="4" type="ORF">B4N89_32580</name>
</gene>
<evidence type="ECO:0000313" key="4">
    <source>
        <dbReference type="EMBL" id="OPC78867.1"/>
    </source>
</evidence>
<keyword evidence="5" id="KW-1185">Reference proteome</keyword>
<dbReference type="GO" id="GO:0010333">
    <property type="term" value="F:terpene synthase activity"/>
    <property type="evidence" value="ECO:0007669"/>
    <property type="project" value="InterPro"/>
</dbReference>
<dbReference type="EC" id="4.2.3.-" evidence="2"/>
<feature type="compositionally biased region" description="Pro residues" evidence="3">
    <location>
        <begin position="15"/>
        <end position="27"/>
    </location>
</feature>
<comment type="cofactor">
    <cofactor evidence="2">
        <name>Mg(2+)</name>
        <dbReference type="ChEBI" id="CHEBI:18420"/>
    </cofactor>
</comment>
<dbReference type="GO" id="GO:0046872">
    <property type="term" value="F:metal ion binding"/>
    <property type="evidence" value="ECO:0007669"/>
    <property type="project" value="UniProtKB-KW"/>
</dbReference>
<evidence type="ECO:0000256" key="2">
    <source>
        <dbReference type="RuleBase" id="RU366034"/>
    </source>
</evidence>
<dbReference type="SUPFAM" id="SSF48576">
    <property type="entry name" value="Terpenoid synthases"/>
    <property type="match status" value="1"/>
</dbReference>
<reference evidence="4 5" key="1">
    <citation type="submission" date="2017-03" db="EMBL/GenBank/DDBJ databases">
        <title>Draft genome sequence of Streptomyces scabrisporus NF3, endophyte isolated from Amphipterygium adstringens.</title>
        <authorList>
            <person name="Vazquez M."/>
            <person name="Ceapa C.D."/>
            <person name="Rodriguez Luna D."/>
            <person name="Sanchez Esquivel S."/>
        </authorList>
    </citation>
    <scope>NUCLEOTIDE SEQUENCE [LARGE SCALE GENOMIC DNA]</scope>
    <source>
        <strain evidence="4 5">NF3</strain>
    </source>
</reference>
<feature type="region of interest" description="Disordered" evidence="3">
    <location>
        <begin position="1"/>
        <end position="33"/>
    </location>
</feature>
<dbReference type="PANTHER" id="PTHR35201">
    <property type="entry name" value="TERPENE SYNTHASE"/>
    <property type="match status" value="1"/>
</dbReference>